<reference evidence="2" key="1">
    <citation type="submission" date="2021-04" db="EMBL/GenBank/DDBJ databases">
        <title>Genome based classification of Actinospica acidithermotolerans sp. nov., an actinobacterium isolated from an Indonesian hot spring.</title>
        <authorList>
            <person name="Kusuma A.B."/>
            <person name="Putra K.E."/>
            <person name="Nafisah S."/>
            <person name="Loh J."/>
            <person name="Nouioui I."/>
            <person name="Goodfellow M."/>
        </authorList>
    </citation>
    <scope>NUCLEOTIDE SEQUENCE</scope>
    <source>
        <strain evidence="2">CSCA 57</strain>
    </source>
</reference>
<dbReference type="Gene3D" id="2.60.200.40">
    <property type="match status" value="1"/>
</dbReference>
<organism evidence="2 3">
    <name type="scientific">Actinospica durhamensis</name>
    <dbReference type="NCBI Taxonomy" id="1508375"/>
    <lineage>
        <taxon>Bacteria</taxon>
        <taxon>Bacillati</taxon>
        <taxon>Actinomycetota</taxon>
        <taxon>Actinomycetes</taxon>
        <taxon>Catenulisporales</taxon>
        <taxon>Actinospicaceae</taxon>
        <taxon>Actinospica</taxon>
    </lineage>
</organism>
<comment type="caution">
    <text evidence="2">The sequence shown here is derived from an EMBL/GenBank/DDBJ whole genome shotgun (WGS) entry which is preliminary data.</text>
</comment>
<evidence type="ECO:0000313" key="2">
    <source>
        <dbReference type="EMBL" id="MBR7837095.1"/>
    </source>
</evidence>
<dbReference type="PROSITE" id="PS50146">
    <property type="entry name" value="DAGK"/>
    <property type="match status" value="1"/>
</dbReference>
<feature type="non-terminal residue" evidence="2">
    <location>
        <position position="1"/>
    </location>
</feature>
<dbReference type="Proteomes" id="UP000675781">
    <property type="component" value="Unassembled WGS sequence"/>
</dbReference>
<gene>
    <name evidence="2" type="ORF">KDL01_27710</name>
</gene>
<dbReference type="EMBL" id="JAGSOG010000180">
    <property type="protein sequence ID" value="MBR7837095.1"/>
    <property type="molecule type" value="Genomic_DNA"/>
</dbReference>
<dbReference type="AlphaFoldDB" id="A0A941ERH6"/>
<dbReference type="InterPro" id="IPR017438">
    <property type="entry name" value="ATP-NAD_kinase_N"/>
</dbReference>
<dbReference type="SUPFAM" id="SSF111331">
    <property type="entry name" value="NAD kinase/diacylglycerol kinase-like"/>
    <property type="match status" value="1"/>
</dbReference>
<keyword evidence="2" id="KW-0808">Transferase</keyword>
<name>A0A941ERH6_9ACTN</name>
<feature type="domain" description="DAGKc" evidence="1">
    <location>
        <begin position="5"/>
        <end position="127"/>
    </location>
</feature>
<dbReference type="InterPro" id="IPR016064">
    <property type="entry name" value="NAD/diacylglycerol_kinase_sf"/>
</dbReference>
<dbReference type="InterPro" id="IPR001206">
    <property type="entry name" value="Diacylglycerol_kinase_cat_dom"/>
</dbReference>
<sequence>LPARPTGEGVTVVVNLTSRGADEALAERLRGALPDAQVLTAADGAEAAAALAEAAGQAAVLGVAGGDGTVNTAARLAADHGIPLLVFPAGTFNHFARDLGIEGVDGVLDALRTGQAVEVDAGLVGEDVFMNTFSVGAYVDLVHGREEHEARLGKWPATVLGALGVLRRGSALTVRVDGRPRRIWLLFAGNCRYEPAGLGPSYRPRLADGDLDVRIVDGDHPFARLRLIAALTTGTLATCPVYQYLSVSALTLESADGSALSYSVDGEACAGSPRLSLRKLTGRLLVYRPTG</sequence>
<proteinExistence type="predicted"/>
<dbReference type="RefSeq" id="WP_212531564.1">
    <property type="nucleotide sequence ID" value="NZ_JAGSOG010000180.1"/>
</dbReference>
<dbReference type="Gene3D" id="3.40.50.10330">
    <property type="entry name" value="Probable inorganic polyphosphate/atp-NAD kinase, domain 1"/>
    <property type="match status" value="1"/>
</dbReference>
<dbReference type="Pfam" id="PF00781">
    <property type="entry name" value="DAGK_cat"/>
    <property type="match status" value="1"/>
</dbReference>
<keyword evidence="2" id="KW-0418">Kinase</keyword>
<protein>
    <submittedName>
        <fullName evidence="2">NAD(+)/NADH kinase</fullName>
    </submittedName>
</protein>
<dbReference type="GO" id="GO:0016301">
    <property type="term" value="F:kinase activity"/>
    <property type="evidence" value="ECO:0007669"/>
    <property type="project" value="UniProtKB-KW"/>
</dbReference>
<accession>A0A941ERH6</accession>
<evidence type="ECO:0000313" key="3">
    <source>
        <dbReference type="Proteomes" id="UP000675781"/>
    </source>
</evidence>
<keyword evidence="3" id="KW-1185">Reference proteome</keyword>
<evidence type="ECO:0000259" key="1">
    <source>
        <dbReference type="PROSITE" id="PS50146"/>
    </source>
</evidence>
<dbReference type="SMART" id="SM00046">
    <property type="entry name" value="DAGKc"/>
    <property type="match status" value="1"/>
</dbReference>